<proteinExistence type="predicted"/>
<sequence>MGNLLMNFDEKSSENTCRSVSALSCKTKKRSKEPFFLTAALVLLVMIAGGFFVSLLKMVVFVIQYWYIVLGTVLLLIVLKKTIFADRDHTLPCREDDDSALPVQEDGQRREKRSVLPLSDDWFWYLVYAIVFLFVFVVGLASQIDSLSSFRLNFGF</sequence>
<name>A0A3R8MW44_9BURK</name>
<dbReference type="AlphaFoldDB" id="A0A3R8MW44"/>
<dbReference type="EMBL" id="RRUE01000002">
    <property type="protein sequence ID" value="RRN43749.1"/>
    <property type="molecule type" value="Genomic_DNA"/>
</dbReference>
<organism evidence="2 3">
    <name type="scientific">Lautropia dentalis</name>
    <dbReference type="NCBI Taxonomy" id="2490857"/>
    <lineage>
        <taxon>Bacteria</taxon>
        <taxon>Pseudomonadati</taxon>
        <taxon>Pseudomonadota</taxon>
        <taxon>Betaproteobacteria</taxon>
        <taxon>Burkholderiales</taxon>
        <taxon>Burkholderiaceae</taxon>
        <taxon>Lautropia</taxon>
    </lineage>
</organism>
<evidence type="ECO:0008006" key="4">
    <source>
        <dbReference type="Google" id="ProtNLM"/>
    </source>
</evidence>
<keyword evidence="1" id="KW-0472">Membrane</keyword>
<feature type="transmembrane region" description="Helical" evidence="1">
    <location>
        <begin position="59"/>
        <end position="79"/>
    </location>
</feature>
<dbReference type="RefSeq" id="WP_125095953.1">
    <property type="nucleotide sequence ID" value="NZ_RRUE01000002.1"/>
</dbReference>
<keyword evidence="1" id="KW-0812">Transmembrane</keyword>
<feature type="transmembrane region" description="Helical" evidence="1">
    <location>
        <begin position="122"/>
        <end position="144"/>
    </location>
</feature>
<dbReference type="Proteomes" id="UP000270261">
    <property type="component" value="Unassembled WGS sequence"/>
</dbReference>
<protein>
    <recommendedName>
        <fullName evidence="4">Transmembrane protein</fullName>
    </recommendedName>
</protein>
<keyword evidence="1" id="KW-1133">Transmembrane helix</keyword>
<evidence type="ECO:0000313" key="3">
    <source>
        <dbReference type="Proteomes" id="UP000270261"/>
    </source>
</evidence>
<evidence type="ECO:0000313" key="2">
    <source>
        <dbReference type="EMBL" id="RRN43749.1"/>
    </source>
</evidence>
<feature type="transmembrane region" description="Helical" evidence="1">
    <location>
        <begin position="35"/>
        <end position="53"/>
    </location>
</feature>
<keyword evidence="3" id="KW-1185">Reference proteome</keyword>
<evidence type="ECO:0000256" key="1">
    <source>
        <dbReference type="SAM" id="Phobius"/>
    </source>
</evidence>
<accession>A0A3R8MW44</accession>
<gene>
    <name evidence="2" type="ORF">EHV23_10035</name>
</gene>
<reference evidence="2 3" key="1">
    <citation type="submission" date="2018-11" db="EMBL/GenBank/DDBJ databases">
        <title>Genome sequencing of Lautropia sp. KCOM 2505 (= ChDC F240).</title>
        <authorList>
            <person name="Kook J.-K."/>
            <person name="Park S.-N."/>
            <person name="Lim Y.K."/>
        </authorList>
    </citation>
    <scope>NUCLEOTIDE SEQUENCE [LARGE SCALE GENOMIC DNA]</scope>
    <source>
        <strain evidence="2 3">KCOM 2505</strain>
    </source>
</reference>
<comment type="caution">
    <text evidence="2">The sequence shown here is derived from an EMBL/GenBank/DDBJ whole genome shotgun (WGS) entry which is preliminary data.</text>
</comment>